<accession>A0A0L0NIS2</accession>
<comment type="caution">
    <text evidence="1">The sequence shown here is derived from an EMBL/GenBank/DDBJ whole genome shotgun (WGS) entry which is preliminary data.</text>
</comment>
<keyword evidence="2" id="KW-1185">Reference proteome</keyword>
<dbReference type="OrthoDB" id="7464126at2759"/>
<dbReference type="STRING" id="1163406.A0A0L0NIS2"/>
<dbReference type="Proteomes" id="UP000036947">
    <property type="component" value="Unassembled WGS sequence"/>
</dbReference>
<dbReference type="AlphaFoldDB" id="A0A0L0NIS2"/>
<proteinExistence type="predicted"/>
<protein>
    <submittedName>
        <fullName evidence="1">Uncharacterized protein</fullName>
    </submittedName>
</protein>
<organism evidence="1 2">
    <name type="scientific">Tolypocladium ophioglossoides (strain CBS 100239)</name>
    <name type="common">Snaketongue truffleclub</name>
    <name type="synonym">Elaphocordyceps ophioglossoides</name>
    <dbReference type="NCBI Taxonomy" id="1163406"/>
    <lineage>
        <taxon>Eukaryota</taxon>
        <taxon>Fungi</taxon>
        <taxon>Dikarya</taxon>
        <taxon>Ascomycota</taxon>
        <taxon>Pezizomycotina</taxon>
        <taxon>Sordariomycetes</taxon>
        <taxon>Hypocreomycetidae</taxon>
        <taxon>Hypocreales</taxon>
        <taxon>Ophiocordycipitaceae</taxon>
        <taxon>Tolypocladium</taxon>
    </lineage>
</organism>
<evidence type="ECO:0000313" key="1">
    <source>
        <dbReference type="EMBL" id="KND93635.1"/>
    </source>
</evidence>
<name>A0A0L0NIS2_TOLOC</name>
<sequence>MTSRTSSRPTTDEEVWRRRESTADKSSVYWVQPGGQIVGDQTFDAFSHSDNRLREYTTSWKNRSKNSELTVWTAIGITISGFIL</sequence>
<gene>
    <name evidence="1" type="ORF">TOPH_01479</name>
</gene>
<dbReference type="EMBL" id="LFRF01000003">
    <property type="protein sequence ID" value="KND93635.1"/>
    <property type="molecule type" value="Genomic_DNA"/>
</dbReference>
<reference evidence="1 2" key="1">
    <citation type="journal article" date="2015" name="BMC Genomics">
        <title>The genome of the truffle-parasite Tolypocladium ophioglossoides and the evolution of antifungal peptaibiotics.</title>
        <authorList>
            <person name="Quandt C.A."/>
            <person name="Bushley K.E."/>
            <person name="Spatafora J.W."/>
        </authorList>
    </citation>
    <scope>NUCLEOTIDE SEQUENCE [LARGE SCALE GENOMIC DNA]</scope>
    <source>
        <strain evidence="1 2">CBS 100239</strain>
    </source>
</reference>
<evidence type="ECO:0000313" key="2">
    <source>
        <dbReference type="Proteomes" id="UP000036947"/>
    </source>
</evidence>